<evidence type="ECO:0000313" key="1">
    <source>
        <dbReference type="EMBL" id="MBW6530483.1"/>
    </source>
</evidence>
<dbReference type="RefSeq" id="WP_219747837.1">
    <property type="nucleotide sequence ID" value="NZ_JAHXZN010000001.1"/>
</dbReference>
<organism evidence="1 2">
    <name type="scientific">Sphingomonas citri</name>
    <dbReference type="NCBI Taxonomy" id="2862499"/>
    <lineage>
        <taxon>Bacteria</taxon>
        <taxon>Pseudomonadati</taxon>
        <taxon>Pseudomonadota</taxon>
        <taxon>Alphaproteobacteria</taxon>
        <taxon>Sphingomonadales</taxon>
        <taxon>Sphingomonadaceae</taxon>
        <taxon>Sphingomonas</taxon>
    </lineage>
</organism>
<dbReference type="EMBL" id="JAHXZN010000001">
    <property type="protein sequence ID" value="MBW6530483.1"/>
    <property type="molecule type" value="Genomic_DNA"/>
</dbReference>
<protein>
    <submittedName>
        <fullName evidence="1">Uncharacterized protein</fullName>
    </submittedName>
</protein>
<sequence>MSTYMNKCQELDGWQVILGDRHWVLRSIGRRPQRPNDYLTAGLGHNSAGCAVCTAIDREGLVERLAEEPWENQRDDTQWTRRWADAGELWHIRFRELARTAIGFLSDEPLG</sequence>
<gene>
    <name evidence="1" type="ORF">KZ820_07020</name>
</gene>
<evidence type="ECO:0000313" key="2">
    <source>
        <dbReference type="Proteomes" id="UP000759103"/>
    </source>
</evidence>
<accession>A0ABS7BLT3</accession>
<comment type="caution">
    <text evidence="1">The sequence shown here is derived from an EMBL/GenBank/DDBJ whole genome shotgun (WGS) entry which is preliminary data.</text>
</comment>
<keyword evidence="2" id="KW-1185">Reference proteome</keyword>
<proteinExistence type="predicted"/>
<dbReference type="Proteomes" id="UP000759103">
    <property type="component" value="Unassembled WGS sequence"/>
</dbReference>
<reference evidence="1 2" key="1">
    <citation type="submission" date="2021-07" db="EMBL/GenBank/DDBJ databases">
        <title>Sphingomonas sp.</title>
        <authorList>
            <person name="Feng G."/>
            <person name="Li J."/>
            <person name="Pan M."/>
        </authorList>
    </citation>
    <scope>NUCLEOTIDE SEQUENCE [LARGE SCALE GENOMIC DNA]</scope>
    <source>
        <strain evidence="1 2">RRHST34</strain>
    </source>
</reference>
<name>A0ABS7BLT3_9SPHN</name>